<name>A0A0F9SV07_9ZZZZ</name>
<evidence type="ECO:0000313" key="1">
    <source>
        <dbReference type="EMBL" id="KKN72800.1"/>
    </source>
</evidence>
<dbReference type="EMBL" id="LAZR01000354">
    <property type="protein sequence ID" value="KKN72800.1"/>
    <property type="molecule type" value="Genomic_DNA"/>
</dbReference>
<accession>A0A0F9SV07</accession>
<proteinExistence type="predicted"/>
<reference evidence="1" key="1">
    <citation type="journal article" date="2015" name="Nature">
        <title>Complex archaea that bridge the gap between prokaryotes and eukaryotes.</title>
        <authorList>
            <person name="Spang A."/>
            <person name="Saw J.H."/>
            <person name="Jorgensen S.L."/>
            <person name="Zaremba-Niedzwiedzka K."/>
            <person name="Martijn J."/>
            <person name="Lind A.E."/>
            <person name="van Eijk R."/>
            <person name="Schleper C."/>
            <person name="Guy L."/>
            <person name="Ettema T.J."/>
        </authorList>
    </citation>
    <scope>NUCLEOTIDE SEQUENCE</scope>
</reference>
<dbReference type="AlphaFoldDB" id="A0A0F9SV07"/>
<organism evidence="1">
    <name type="scientific">marine sediment metagenome</name>
    <dbReference type="NCBI Taxonomy" id="412755"/>
    <lineage>
        <taxon>unclassified sequences</taxon>
        <taxon>metagenomes</taxon>
        <taxon>ecological metagenomes</taxon>
    </lineage>
</organism>
<comment type="caution">
    <text evidence="1">The sequence shown here is derived from an EMBL/GenBank/DDBJ whole genome shotgun (WGS) entry which is preliminary data.</text>
</comment>
<gene>
    <name evidence="1" type="ORF">LCGC14_0406550</name>
</gene>
<sequence>MARGYKSSGEKTSDTAIVAVAAQLGGILIITDGTNDATVILYDNATAASGTKLWEAKVPGSDEYGGCMFPEPVEAMNGIYADLTGTGASCIVYYRER</sequence>
<protein>
    <submittedName>
        <fullName evidence="1">Uncharacterized protein</fullName>
    </submittedName>
</protein>